<proteinExistence type="predicted"/>
<protein>
    <recommendedName>
        <fullName evidence="3">Aminoglycoside phosphotransferase domain-containing protein</fullName>
    </recommendedName>
</protein>
<dbReference type="RefSeq" id="WP_148101067.1">
    <property type="nucleotide sequence ID" value="NZ_RRCN01000001.1"/>
</dbReference>
<evidence type="ECO:0000313" key="2">
    <source>
        <dbReference type="Proteomes" id="UP000267017"/>
    </source>
</evidence>
<comment type="caution">
    <text evidence="1">The sequence shown here is derived from an EMBL/GenBank/DDBJ whole genome shotgun (WGS) entry which is preliminary data.</text>
</comment>
<organism evidence="1 2">
    <name type="scientific">Paenibacillus oralis</name>
    <dbReference type="NCBI Taxonomy" id="2490856"/>
    <lineage>
        <taxon>Bacteria</taxon>
        <taxon>Bacillati</taxon>
        <taxon>Bacillota</taxon>
        <taxon>Bacilli</taxon>
        <taxon>Bacillales</taxon>
        <taxon>Paenibacillaceae</taxon>
        <taxon>Paenibacillus</taxon>
    </lineage>
</organism>
<dbReference type="AlphaFoldDB" id="A0A3P3TXS7"/>
<sequence>MTEVNDLPKEGLIQGDISPGNYLNDKDKAFIIDYGETEYSWFVSDIATPLSYEIPIPWVVSGDVRKEIAKLYYSNFLNGYCKEK</sequence>
<evidence type="ECO:0008006" key="3">
    <source>
        <dbReference type="Google" id="ProtNLM"/>
    </source>
</evidence>
<name>A0A3P3TXS7_9BACL</name>
<dbReference type="SUPFAM" id="SSF56112">
    <property type="entry name" value="Protein kinase-like (PK-like)"/>
    <property type="match status" value="1"/>
</dbReference>
<keyword evidence="2" id="KW-1185">Reference proteome</keyword>
<evidence type="ECO:0000313" key="1">
    <source>
        <dbReference type="EMBL" id="RRJ62922.1"/>
    </source>
</evidence>
<reference evidence="1 2" key="1">
    <citation type="submission" date="2018-11" db="EMBL/GenBank/DDBJ databases">
        <title>Genome sequencing of Paenibacillus sp. KCOM 3021 (= ChDC PVNT-B20).</title>
        <authorList>
            <person name="Kook J.-K."/>
            <person name="Park S.-N."/>
            <person name="Lim Y.K."/>
        </authorList>
    </citation>
    <scope>NUCLEOTIDE SEQUENCE [LARGE SCALE GENOMIC DNA]</scope>
    <source>
        <strain evidence="1 2">KCOM 3021</strain>
    </source>
</reference>
<dbReference type="InterPro" id="IPR011009">
    <property type="entry name" value="Kinase-like_dom_sf"/>
</dbReference>
<accession>A0A3P3TXS7</accession>
<dbReference type="Proteomes" id="UP000267017">
    <property type="component" value="Unassembled WGS sequence"/>
</dbReference>
<dbReference type="OrthoDB" id="4030632at2"/>
<dbReference type="EMBL" id="RRCN01000001">
    <property type="protein sequence ID" value="RRJ62922.1"/>
    <property type="molecule type" value="Genomic_DNA"/>
</dbReference>
<gene>
    <name evidence="1" type="ORF">EHV15_08245</name>
</gene>